<dbReference type="PANTHER" id="PTHR30055">
    <property type="entry name" value="HTH-TYPE TRANSCRIPTIONAL REGULATOR RUTR"/>
    <property type="match status" value="1"/>
</dbReference>
<evidence type="ECO:0000256" key="4">
    <source>
        <dbReference type="PROSITE-ProRule" id="PRU00335"/>
    </source>
</evidence>
<dbReference type="PANTHER" id="PTHR30055:SF234">
    <property type="entry name" value="HTH-TYPE TRANSCRIPTIONAL REGULATOR BETI"/>
    <property type="match status" value="1"/>
</dbReference>
<accession>A0A0D8BNY7</accession>
<evidence type="ECO:0000313" key="6">
    <source>
        <dbReference type="EMBL" id="KJE25122.1"/>
    </source>
</evidence>
<evidence type="ECO:0000256" key="3">
    <source>
        <dbReference type="ARBA" id="ARBA00023163"/>
    </source>
</evidence>
<keyword evidence="1" id="KW-0805">Transcription regulation</keyword>
<dbReference type="PRINTS" id="PR00455">
    <property type="entry name" value="HTHTETR"/>
</dbReference>
<dbReference type="OrthoDB" id="9795011at2"/>
<dbReference type="InterPro" id="IPR009057">
    <property type="entry name" value="Homeodomain-like_sf"/>
</dbReference>
<dbReference type="RefSeq" id="WP_044883083.1">
    <property type="nucleotide sequence ID" value="NZ_JYFN01000002.1"/>
</dbReference>
<protein>
    <submittedName>
        <fullName evidence="6">Transcriptional regulator, TetR family</fullName>
    </submittedName>
</protein>
<keyword evidence="7" id="KW-1185">Reference proteome</keyword>
<evidence type="ECO:0000259" key="5">
    <source>
        <dbReference type="PROSITE" id="PS50977"/>
    </source>
</evidence>
<dbReference type="GO" id="GO:0003700">
    <property type="term" value="F:DNA-binding transcription factor activity"/>
    <property type="evidence" value="ECO:0007669"/>
    <property type="project" value="TreeGrafter"/>
</dbReference>
<dbReference type="InterPro" id="IPR036271">
    <property type="entry name" value="Tet_transcr_reg_TetR-rel_C_sf"/>
</dbReference>
<organism evidence="6 7">
    <name type="scientific">Frankia torreyi</name>
    <dbReference type="NCBI Taxonomy" id="1856"/>
    <lineage>
        <taxon>Bacteria</taxon>
        <taxon>Bacillati</taxon>
        <taxon>Actinomycetota</taxon>
        <taxon>Actinomycetes</taxon>
        <taxon>Frankiales</taxon>
        <taxon>Frankiaceae</taxon>
        <taxon>Frankia</taxon>
    </lineage>
</organism>
<reference evidence="7" key="1">
    <citation type="submission" date="2015-02" db="EMBL/GenBank/DDBJ databases">
        <title>Draft Genome of Frankia sp. CpI1-S.</title>
        <authorList>
            <person name="Oshone R.T."/>
            <person name="Ngom M."/>
            <person name="Ghodhbane-Gtari F."/>
            <person name="Gtari M."/>
            <person name="Morris K."/>
            <person name="Thomas K."/>
            <person name="Sen A."/>
            <person name="Tisa L.S."/>
        </authorList>
    </citation>
    <scope>NUCLEOTIDE SEQUENCE [LARGE SCALE GENOMIC DNA]</scope>
    <source>
        <strain evidence="7">CpI1-S</strain>
    </source>
</reference>
<dbReference type="Pfam" id="PF00440">
    <property type="entry name" value="TetR_N"/>
    <property type="match status" value="1"/>
</dbReference>
<dbReference type="Proteomes" id="UP000032545">
    <property type="component" value="Unassembled WGS sequence"/>
</dbReference>
<dbReference type="SUPFAM" id="SSF46689">
    <property type="entry name" value="Homeodomain-like"/>
    <property type="match status" value="1"/>
</dbReference>
<feature type="domain" description="HTH tetR-type" evidence="5">
    <location>
        <begin position="15"/>
        <end position="74"/>
    </location>
</feature>
<keyword evidence="3" id="KW-0804">Transcription</keyword>
<evidence type="ECO:0000256" key="2">
    <source>
        <dbReference type="ARBA" id="ARBA00023125"/>
    </source>
</evidence>
<gene>
    <name evidence="6" type="ORF">FF36_00255</name>
</gene>
<dbReference type="SUPFAM" id="SSF48498">
    <property type="entry name" value="Tetracyclin repressor-like, C-terminal domain"/>
    <property type="match status" value="1"/>
</dbReference>
<sequence length="199" mass="20721">MPAHGRTRPLRADARRNRDQVLDAALRAFSAGGPGVPLEAVARDAGVGIATLYRHFPTREALVEAVYRAELGRLCDAAPALLGRLPPAAAVRAWMDAFLDYTTAKRGMADALRAVIASGSDPFAHTRERMVAAVTSLLAAGAAAGTVRADVDPVDVLTGLAGVTLAAGEPAQRAQAGRLLDLFMDGLRPRTAPPPAAAR</sequence>
<dbReference type="Gene3D" id="1.10.357.10">
    <property type="entry name" value="Tetracycline Repressor, domain 2"/>
    <property type="match status" value="1"/>
</dbReference>
<dbReference type="GO" id="GO:0000976">
    <property type="term" value="F:transcription cis-regulatory region binding"/>
    <property type="evidence" value="ECO:0007669"/>
    <property type="project" value="TreeGrafter"/>
</dbReference>
<proteinExistence type="predicted"/>
<dbReference type="InterPro" id="IPR001647">
    <property type="entry name" value="HTH_TetR"/>
</dbReference>
<comment type="caution">
    <text evidence="6">The sequence shown here is derived from an EMBL/GenBank/DDBJ whole genome shotgun (WGS) entry which is preliminary data.</text>
</comment>
<dbReference type="Pfam" id="PF21597">
    <property type="entry name" value="TetR_C_43"/>
    <property type="match status" value="1"/>
</dbReference>
<reference evidence="6 7" key="2">
    <citation type="journal article" date="2016" name="Genome Announc.">
        <title>Permanent Draft Genome Sequences for Two Variants of Frankia sp. Strain CpI1, the First Frankia Strain Isolated from Root Nodules of Comptonia peregrina.</title>
        <authorList>
            <person name="Oshone R."/>
            <person name="Hurst S.G.IV."/>
            <person name="Abebe-Akele F."/>
            <person name="Simpson S."/>
            <person name="Morris K."/>
            <person name="Thomas W.K."/>
            <person name="Tisa L.S."/>
        </authorList>
    </citation>
    <scope>NUCLEOTIDE SEQUENCE [LARGE SCALE GENOMIC DNA]</scope>
    <source>
        <strain evidence="7">CpI1-S</strain>
    </source>
</reference>
<dbReference type="PATRIC" id="fig|1502723.3.peg.282"/>
<dbReference type="PROSITE" id="PS50977">
    <property type="entry name" value="HTH_TETR_2"/>
    <property type="match status" value="1"/>
</dbReference>
<name>A0A0D8BNY7_9ACTN</name>
<keyword evidence="2 4" id="KW-0238">DNA-binding</keyword>
<dbReference type="InterPro" id="IPR050109">
    <property type="entry name" value="HTH-type_TetR-like_transc_reg"/>
</dbReference>
<evidence type="ECO:0000256" key="1">
    <source>
        <dbReference type="ARBA" id="ARBA00023015"/>
    </source>
</evidence>
<feature type="DNA-binding region" description="H-T-H motif" evidence="4">
    <location>
        <begin position="37"/>
        <end position="56"/>
    </location>
</feature>
<evidence type="ECO:0000313" key="7">
    <source>
        <dbReference type="Proteomes" id="UP000032545"/>
    </source>
</evidence>
<dbReference type="AlphaFoldDB" id="A0A0D8BNY7"/>
<dbReference type="InterPro" id="IPR049445">
    <property type="entry name" value="TetR_SbtR-like_C"/>
</dbReference>
<dbReference type="EMBL" id="JYFN01000002">
    <property type="protein sequence ID" value="KJE25122.1"/>
    <property type="molecule type" value="Genomic_DNA"/>
</dbReference>